<evidence type="ECO:0000313" key="3">
    <source>
        <dbReference type="EMBL" id="PWF27722.1"/>
    </source>
</evidence>
<keyword evidence="4" id="KW-1185">Reference proteome</keyword>
<dbReference type="PANTHER" id="PTHR36435:SF1">
    <property type="entry name" value="CAAX AMINO TERMINAL PROTEASE FAMILY PROTEIN"/>
    <property type="match status" value="1"/>
</dbReference>
<feature type="transmembrane region" description="Helical" evidence="1">
    <location>
        <begin position="32"/>
        <end position="50"/>
    </location>
</feature>
<feature type="domain" description="CAAX prenyl protease 2/Lysostaphin resistance protein A-like" evidence="2">
    <location>
        <begin position="113"/>
        <end position="202"/>
    </location>
</feature>
<dbReference type="AlphaFoldDB" id="A0A2V1KAC5"/>
<dbReference type="GO" id="GO:0004175">
    <property type="term" value="F:endopeptidase activity"/>
    <property type="evidence" value="ECO:0007669"/>
    <property type="project" value="UniProtKB-ARBA"/>
</dbReference>
<name>A0A2V1KAC5_9ACTO</name>
<dbReference type="EMBL" id="QETB01000001">
    <property type="protein sequence ID" value="PWF27722.1"/>
    <property type="molecule type" value="Genomic_DNA"/>
</dbReference>
<feature type="transmembrane region" description="Helical" evidence="1">
    <location>
        <begin position="191"/>
        <end position="209"/>
    </location>
</feature>
<dbReference type="Proteomes" id="UP000245283">
    <property type="component" value="Unassembled WGS sequence"/>
</dbReference>
<feature type="transmembrane region" description="Helical" evidence="1">
    <location>
        <begin position="169"/>
        <end position="184"/>
    </location>
</feature>
<sequence length="210" mass="23611">MIRAATMIVLYFAVNSVLGPIMVGFGWLTPHWAQLTVYVILFAVSISLYAKHLAREWHRFRTDVAGKRLRFFGELILMSVVGTVCTGLASVLAGSETTNQENIEDMVEVIPVALGMIVIVLLGPLIEELTFRQSIIGAFPRPRKWLLGVLSVVSVLIFDAVHIAKLSEFWVYLPMAVLLVLFYLRHRCNVWATILFHSFYNCAGFVLIVL</sequence>
<dbReference type="GO" id="GO:0080120">
    <property type="term" value="P:CAAX-box protein maturation"/>
    <property type="evidence" value="ECO:0007669"/>
    <property type="project" value="UniProtKB-ARBA"/>
</dbReference>
<feature type="transmembrane region" description="Helical" evidence="1">
    <location>
        <begin position="106"/>
        <end position="125"/>
    </location>
</feature>
<dbReference type="InterPro" id="IPR003675">
    <property type="entry name" value="Rce1/LyrA-like_dom"/>
</dbReference>
<organism evidence="3 4">
    <name type="scientific">Ancrocorticia populi</name>
    <dbReference type="NCBI Taxonomy" id="2175228"/>
    <lineage>
        <taxon>Bacteria</taxon>
        <taxon>Bacillati</taxon>
        <taxon>Actinomycetota</taxon>
        <taxon>Actinomycetes</taxon>
        <taxon>Actinomycetales</taxon>
        <taxon>Actinomycetaceae</taxon>
        <taxon>Ancrocorticia</taxon>
    </lineage>
</organism>
<reference evidence="4" key="1">
    <citation type="submission" date="2018-05" db="EMBL/GenBank/DDBJ databases">
        <authorList>
            <person name="Li Y."/>
        </authorList>
    </citation>
    <scope>NUCLEOTIDE SEQUENCE [LARGE SCALE GENOMIC DNA]</scope>
    <source>
        <strain evidence="4">sk1b4</strain>
    </source>
</reference>
<gene>
    <name evidence="3" type="ORF">DD236_04965</name>
</gene>
<comment type="caution">
    <text evidence="3">The sequence shown here is derived from an EMBL/GenBank/DDBJ whole genome shotgun (WGS) entry which is preliminary data.</text>
</comment>
<accession>A0A2V1KAC5</accession>
<dbReference type="InterPro" id="IPR052710">
    <property type="entry name" value="CAAX_protease"/>
</dbReference>
<keyword evidence="1" id="KW-0812">Transmembrane</keyword>
<evidence type="ECO:0000313" key="4">
    <source>
        <dbReference type="Proteomes" id="UP000245283"/>
    </source>
</evidence>
<dbReference type="Pfam" id="PF02517">
    <property type="entry name" value="Rce1-like"/>
    <property type="match status" value="1"/>
</dbReference>
<keyword evidence="1" id="KW-1133">Transmembrane helix</keyword>
<evidence type="ECO:0000256" key="1">
    <source>
        <dbReference type="SAM" id="Phobius"/>
    </source>
</evidence>
<evidence type="ECO:0000259" key="2">
    <source>
        <dbReference type="Pfam" id="PF02517"/>
    </source>
</evidence>
<keyword evidence="1" id="KW-0472">Membrane</keyword>
<feature type="transmembrane region" description="Helical" evidence="1">
    <location>
        <begin position="71"/>
        <end position="94"/>
    </location>
</feature>
<feature type="transmembrane region" description="Helical" evidence="1">
    <location>
        <begin position="7"/>
        <end position="26"/>
    </location>
</feature>
<feature type="transmembrane region" description="Helical" evidence="1">
    <location>
        <begin position="145"/>
        <end position="163"/>
    </location>
</feature>
<dbReference type="PANTHER" id="PTHR36435">
    <property type="entry name" value="SLR1288 PROTEIN"/>
    <property type="match status" value="1"/>
</dbReference>
<protein>
    <recommendedName>
        <fullName evidence="2">CAAX prenyl protease 2/Lysostaphin resistance protein A-like domain-containing protein</fullName>
    </recommendedName>
</protein>
<proteinExistence type="predicted"/>